<feature type="region of interest" description="Disordered" evidence="1">
    <location>
        <begin position="1"/>
        <end position="25"/>
    </location>
</feature>
<organism evidence="2 3">
    <name type="scientific">Sesamum alatum</name>
    <dbReference type="NCBI Taxonomy" id="300844"/>
    <lineage>
        <taxon>Eukaryota</taxon>
        <taxon>Viridiplantae</taxon>
        <taxon>Streptophyta</taxon>
        <taxon>Embryophyta</taxon>
        <taxon>Tracheophyta</taxon>
        <taxon>Spermatophyta</taxon>
        <taxon>Magnoliopsida</taxon>
        <taxon>eudicotyledons</taxon>
        <taxon>Gunneridae</taxon>
        <taxon>Pentapetalae</taxon>
        <taxon>asterids</taxon>
        <taxon>lamiids</taxon>
        <taxon>Lamiales</taxon>
        <taxon>Pedaliaceae</taxon>
        <taxon>Sesamum</taxon>
    </lineage>
</organism>
<sequence length="147" mass="16761">MHVTPANSSISEHTHHRQPHLPRPAQRRCTCLKQSTDTPTLAVDSHLASCDLFFLTSFFSTVHTNRPPPPPLDSLCSDEFIASSLIHFHCLPIVYTSTFKSATFLPFFKRRHNAPPTTRQHRSTPHSIDIMEKFVLEFKKLQEGNTN</sequence>
<gene>
    <name evidence="2" type="ORF">Salat_0442800</name>
</gene>
<protein>
    <submittedName>
        <fullName evidence="2">Uncharacterized protein</fullName>
    </submittedName>
</protein>
<name>A0AAE2D0S9_9LAMI</name>
<evidence type="ECO:0000313" key="2">
    <source>
        <dbReference type="EMBL" id="KAK4441079.1"/>
    </source>
</evidence>
<evidence type="ECO:0000313" key="3">
    <source>
        <dbReference type="Proteomes" id="UP001293254"/>
    </source>
</evidence>
<keyword evidence="3" id="KW-1185">Reference proteome</keyword>
<proteinExistence type="predicted"/>
<comment type="caution">
    <text evidence="2">The sequence shown here is derived from an EMBL/GenBank/DDBJ whole genome shotgun (WGS) entry which is preliminary data.</text>
</comment>
<reference evidence="2" key="2">
    <citation type="journal article" date="2024" name="Plant">
        <title>Genomic evolution and insights into agronomic trait innovations of Sesamum species.</title>
        <authorList>
            <person name="Miao H."/>
            <person name="Wang L."/>
            <person name="Qu L."/>
            <person name="Liu H."/>
            <person name="Sun Y."/>
            <person name="Le M."/>
            <person name="Wang Q."/>
            <person name="Wei S."/>
            <person name="Zheng Y."/>
            <person name="Lin W."/>
            <person name="Duan Y."/>
            <person name="Cao H."/>
            <person name="Xiong S."/>
            <person name="Wang X."/>
            <person name="Wei L."/>
            <person name="Li C."/>
            <person name="Ma Q."/>
            <person name="Ju M."/>
            <person name="Zhao R."/>
            <person name="Li G."/>
            <person name="Mu C."/>
            <person name="Tian Q."/>
            <person name="Mei H."/>
            <person name="Zhang T."/>
            <person name="Gao T."/>
            <person name="Zhang H."/>
        </authorList>
    </citation>
    <scope>NUCLEOTIDE SEQUENCE</scope>
    <source>
        <strain evidence="2">3651</strain>
    </source>
</reference>
<evidence type="ECO:0000256" key="1">
    <source>
        <dbReference type="SAM" id="MobiDB-lite"/>
    </source>
</evidence>
<dbReference type="EMBL" id="JACGWO010000001">
    <property type="protein sequence ID" value="KAK4441079.1"/>
    <property type="molecule type" value="Genomic_DNA"/>
</dbReference>
<accession>A0AAE2D0S9</accession>
<dbReference type="Proteomes" id="UP001293254">
    <property type="component" value="Unassembled WGS sequence"/>
</dbReference>
<reference evidence="2" key="1">
    <citation type="submission" date="2020-06" db="EMBL/GenBank/DDBJ databases">
        <authorList>
            <person name="Li T."/>
            <person name="Hu X."/>
            <person name="Zhang T."/>
            <person name="Song X."/>
            <person name="Zhang H."/>
            <person name="Dai N."/>
            <person name="Sheng W."/>
            <person name="Hou X."/>
            <person name="Wei L."/>
        </authorList>
    </citation>
    <scope>NUCLEOTIDE SEQUENCE</scope>
    <source>
        <strain evidence="2">3651</strain>
        <tissue evidence="2">Leaf</tissue>
    </source>
</reference>
<dbReference type="AlphaFoldDB" id="A0AAE2D0S9"/>
<feature type="compositionally biased region" description="Polar residues" evidence="1">
    <location>
        <begin position="1"/>
        <end position="11"/>
    </location>
</feature>